<evidence type="ECO:0000313" key="2">
    <source>
        <dbReference type="Proteomes" id="UP000054928"/>
    </source>
</evidence>
<dbReference type="GeneID" id="36402206"/>
<name>A0A0P1B3S0_PLAHL</name>
<sequence>MILTDVVCVAISRKESGEFQKVVQDGQSSGAKVSHGLRMRHYLIGYNRMMGSLGPISELMQSGQSRLMLRSSVREAGNEFKVEETLLSMFHASCNDDAC</sequence>
<keyword evidence="2" id="KW-1185">Reference proteome</keyword>
<evidence type="ECO:0000313" key="1">
    <source>
        <dbReference type="EMBL" id="CEG49386.1"/>
    </source>
</evidence>
<dbReference type="EMBL" id="CCYD01003042">
    <property type="protein sequence ID" value="CEG49386.1"/>
    <property type="molecule type" value="Genomic_DNA"/>
</dbReference>
<organism evidence="1 2">
    <name type="scientific">Plasmopara halstedii</name>
    <name type="common">Downy mildew of sunflower</name>
    <dbReference type="NCBI Taxonomy" id="4781"/>
    <lineage>
        <taxon>Eukaryota</taxon>
        <taxon>Sar</taxon>
        <taxon>Stramenopiles</taxon>
        <taxon>Oomycota</taxon>
        <taxon>Peronosporomycetes</taxon>
        <taxon>Peronosporales</taxon>
        <taxon>Peronosporaceae</taxon>
        <taxon>Plasmopara</taxon>
    </lineage>
</organism>
<dbReference type="Proteomes" id="UP000054928">
    <property type="component" value="Unassembled WGS sequence"/>
</dbReference>
<dbReference type="AlphaFoldDB" id="A0A0P1B3S0"/>
<protein>
    <submittedName>
        <fullName evidence="1">Uncharacterized protein</fullName>
    </submittedName>
</protein>
<reference evidence="2" key="1">
    <citation type="submission" date="2014-09" db="EMBL/GenBank/DDBJ databases">
        <authorList>
            <person name="Sharma Rahul"/>
            <person name="Thines Marco"/>
        </authorList>
    </citation>
    <scope>NUCLEOTIDE SEQUENCE [LARGE SCALE GENOMIC DNA]</scope>
</reference>
<accession>A0A0P1B3S0</accession>
<proteinExistence type="predicted"/>
<dbReference type="RefSeq" id="XP_024585755.1">
    <property type="nucleotide sequence ID" value="XM_024720570.1"/>
</dbReference>